<dbReference type="InterPro" id="IPR039420">
    <property type="entry name" value="WalR-like"/>
</dbReference>
<evidence type="ECO:0000313" key="3">
    <source>
        <dbReference type="EMBL" id="CAB4681974.1"/>
    </source>
</evidence>
<name>A0A6J6NAM7_9ZZZZ</name>
<organism evidence="3">
    <name type="scientific">freshwater metagenome</name>
    <dbReference type="NCBI Taxonomy" id="449393"/>
    <lineage>
        <taxon>unclassified sequences</taxon>
        <taxon>metagenomes</taxon>
        <taxon>ecological metagenomes</taxon>
    </lineage>
</organism>
<dbReference type="InterPro" id="IPR001789">
    <property type="entry name" value="Sig_transdc_resp-reg_receiver"/>
</dbReference>
<dbReference type="AlphaFoldDB" id="A0A6J6NAM7"/>
<accession>A0A6J6NAM7</accession>
<dbReference type="GO" id="GO:0003677">
    <property type="term" value="F:DNA binding"/>
    <property type="evidence" value="ECO:0007669"/>
    <property type="project" value="UniProtKB-KW"/>
</dbReference>
<keyword evidence="1" id="KW-0238">DNA-binding</keyword>
<reference evidence="3" key="1">
    <citation type="submission" date="2020-05" db="EMBL/GenBank/DDBJ databases">
        <authorList>
            <person name="Chiriac C."/>
            <person name="Salcher M."/>
            <person name="Ghai R."/>
            <person name="Kavagutti S V."/>
        </authorList>
    </citation>
    <scope>NUCLEOTIDE SEQUENCE</scope>
</reference>
<dbReference type="PROSITE" id="PS50110">
    <property type="entry name" value="RESPONSE_REGULATORY"/>
    <property type="match status" value="1"/>
</dbReference>
<dbReference type="EMBL" id="CAEZXL010000034">
    <property type="protein sequence ID" value="CAB4681974.1"/>
    <property type="molecule type" value="Genomic_DNA"/>
</dbReference>
<feature type="domain" description="Response regulatory" evidence="2">
    <location>
        <begin position="5"/>
        <end position="124"/>
    </location>
</feature>
<dbReference type="InterPro" id="IPR036388">
    <property type="entry name" value="WH-like_DNA-bd_sf"/>
</dbReference>
<dbReference type="GO" id="GO:0006355">
    <property type="term" value="P:regulation of DNA-templated transcription"/>
    <property type="evidence" value="ECO:0007669"/>
    <property type="project" value="InterPro"/>
</dbReference>
<dbReference type="Pfam" id="PF00072">
    <property type="entry name" value="Response_reg"/>
    <property type="match status" value="1"/>
</dbReference>
<dbReference type="InterPro" id="IPR016032">
    <property type="entry name" value="Sig_transdc_resp-reg_C-effctor"/>
</dbReference>
<sequence length="213" mass="23189">MYERSVLVVEDEPFIRGLVSDKLKSDGFKVEVAASAAEARKIADTKDIDIVVLDIDLGAGPNGLDLGLALHKMHPELALVFLTHVPEPRIFGLDVKSIPKNAAYLLKERLSDPNVLNDAIEAALRDRVGPEFRDDLKPSHPLVNVSRIQLDVLRMIAKGMSNQQIADARGTSLRAVENLVNRAISAAGIDAESKTSARVIAVREFIRVAGLPE</sequence>
<dbReference type="Gene3D" id="1.10.10.10">
    <property type="entry name" value="Winged helix-like DNA-binding domain superfamily/Winged helix DNA-binding domain"/>
    <property type="match status" value="1"/>
</dbReference>
<dbReference type="SUPFAM" id="SSF52172">
    <property type="entry name" value="CheY-like"/>
    <property type="match status" value="1"/>
</dbReference>
<proteinExistence type="predicted"/>
<dbReference type="InterPro" id="IPR000792">
    <property type="entry name" value="Tscrpt_reg_LuxR_C"/>
</dbReference>
<dbReference type="GO" id="GO:0000160">
    <property type="term" value="P:phosphorelay signal transduction system"/>
    <property type="evidence" value="ECO:0007669"/>
    <property type="project" value="InterPro"/>
</dbReference>
<dbReference type="InterPro" id="IPR011006">
    <property type="entry name" value="CheY-like_superfamily"/>
</dbReference>
<dbReference type="SMART" id="SM00421">
    <property type="entry name" value="HTH_LUXR"/>
    <property type="match status" value="1"/>
</dbReference>
<protein>
    <submittedName>
        <fullName evidence="3">Unannotated protein</fullName>
    </submittedName>
</protein>
<dbReference type="PANTHER" id="PTHR43214">
    <property type="entry name" value="TWO-COMPONENT RESPONSE REGULATOR"/>
    <property type="match status" value="1"/>
</dbReference>
<dbReference type="SMART" id="SM00448">
    <property type="entry name" value="REC"/>
    <property type="match status" value="1"/>
</dbReference>
<evidence type="ECO:0000259" key="2">
    <source>
        <dbReference type="PROSITE" id="PS50110"/>
    </source>
</evidence>
<gene>
    <name evidence="3" type="ORF">UFOPK2373_00320</name>
</gene>
<dbReference type="Gene3D" id="3.40.50.2300">
    <property type="match status" value="1"/>
</dbReference>
<dbReference type="SUPFAM" id="SSF46894">
    <property type="entry name" value="C-terminal effector domain of the bipartite response regulators"/>
    <property type="match status" value="1"/>
</dbReference>
<evidence type="ECO:0000256" key="1">
    <source>
        <dbReference type="ARBA" id="ARBA00023125"/>
    </source>
</evidence>